<feature type="region of interest" description="Disordered" evidence="1">
    <location>
        <begin position="320"/>
        <end position="344"/>
    </location>
</feature>
<feature type="region of interest" description="Disordered" evidence="1">
    <location>
        <begin position="485"/>
        <end position="848"/>
    </location>
</feature>
<feature type="compositionally biased region" description="Pro residues" evidence="1">
    <location>
        <begin position="585"/>
        <end position="596"/>
    </location>
</feature>
<feature type="compositionally biased region" description="Polar residues" evidence="1">
    <location>
        <begin position="183"/>
        <end position="194"/>
    </location>
</feature>
<reference evidence="2" key="1">
    <citation type="submission" date="2019-08" db="EMBL/GenBank/DDBJ databases">
        <title>The genome of the North American firefly Photinus pyralis.</title>
        <authorList>
            <consortium name="Photinus pyralis genome working group"/>
            <person name="Fallon T.R."/>
            <person name="Sander Lower S.E."/>
            <person name="Weng J.-K."/>
        </authorList>
    </citation>
    <scope>NUCLEOTIDE SEQUENCE</scope>
    <source>
        <strain evidence="2">TRF0915ILg1</strain>
        <tissue evidence="2">Whole body</tissue>
    </source>
</reference>
<evidence type="ECO:0000313" key="3">
    <source>
        <dbReference type="Proteomes" id="UP000801492"/>
    </source>
</evidence>
<name>A0A8K0GCA2_IGNLU</name>
<feature type="compositionally biased region" description="Low complexity" evidence="1">
    <location>
        <begin position="1348"/>
        <end position="1385"/>
    </location>
</feature>
<feature type="compositionally biased region" description="Polar residues" evidence="1">
    <location>
        <begin position="40"/>
        <end position="49"/>
    </location>
</feature>
<feature type="compositionally biased region" description="Low complexity" evidence="1">
    <location>
        <begin position="1089"/>
        <end position="1173"/>
    </location>
</feature>
<accession>A0A8K0GCA2</accession>
<sequence>MDTLDNANTTTNPFVVNSNNPDILAQKEGFVLNLADGFKQNGTEKSPSSELDFLSRPTNGKRSADEFDDDDDDLGPETDVDAVDDVLLSPAIAAAKSLAEGIINNNPTNIFDPFCEKEEKASLETDSELQKQQTSEFDSIKSPREETPTPPADSVLDASGLVDNVAESGEDSDDEWNYFKGDTATQKENIPPSQTDKEVCELTQTEDFESDTMSQLNPNAAEFVPISPKRNAASPTYQNLIDDSVIAQSPRRIMNNDLNVDISVPNPQEFECEIKSRPSDVQECANGDDEEHTQKLTSQEIMENLLNGKSIDEIEFQPISTPTKLPKPDEFHFGPNATPFSTPAKFDQSEALSTKAVFGDESTASYLDGKGFDSSFASSDVSEPQVCAKEQEDPMSMSFYQEKDDDSSPFDLNKVQVLPENIDEFLVEKPTEDNSLFNETISDLPEHNPMDNIVKSEITNEVAESHEINNDDVLIVESLGVSKSPIPESQSPLPVADSPLPESQCLIPDLESPLPTSRSPLPASQSPLPASQSPLPTSQSPLPASQSPLPTSQSPIPTSPSPLPACESPAPASQSPLPQSQFPLPGSPSPVPPLKSPLPLSQSPFPTSPSPVPAVQSPVSDKASPLPELHSPEPALQCQLPERDARSPLPTSQNLEIESQSPLPTVQSPLPNLERTESPLPESQSPLPPQSPLLKSQSPLPQSQSPLPQSQSPFPQSQSPLPQSQSPLPQSQSPLPQTQSPLPQSHSPLPESQSPLLQAQSPLLESHFPIPQSQSPLPQSQPETQCLLPESHSPLPESQSPLPPSQSPIPSKQSPLFSHSPVPTSRSPLPELESPVEDVTSSVKDSPVLAASPVETESKFIEVHHVEIEGNLCKEEPPVVSETCSINYAQEISNAVVETMTPELASPTDNKLAEDLIADACLISTPKSVTSEQVDTESVVTADVNSFLERSLVPDMASPMSMNSEPAHEQEPNNLLDAFTSKLQTNKVEKLIQEEINFVKSSIQSVEQGSGDLSCTSPLQQINEQTTIDIKSEIIAPEYPIQTIATPSEESKTEDLVQNEVTKTEETKEKVVEAAAVTAVAAAAVATAAAVQKKTTTTKTTKTTTAPKKPAATKPATSPTKAAPTKIAAKPAAARTTTTTTTKTNQVAKTSTAPKPAPISAAKASPKPKTPTSGAPKASEKKPLTNGDVKPAIGTTLTFRKVPLSTTSKTTTTKSVPSKLSPTKTESKTSSGTARPATAPAKTTTTVRQTTSRPTTLTTKTSTISSTLKSSTTTSSVSATKSTTKATSATSPKTTTSSTLKPRPTTAPARSKPPTSRPAPKAADTEKQIKETANKQITAASRSSMSKTTTGSVAGRTSTTTTVRKTETKVPGTRTTLTKTTTTTKTDPKKPAELIRHTTTTKTNKTGVVTKKTKTEQNGIVTELNTITVSTTNMEPQLVKDVSPAIENVVLDNLQLSETSVTD</sequence>
<evidence type="ECO:0000313" key="2">
    <source>
        <dbReference type="EMBL" id="KAF2899445.1"/>
    </source>
</evidence>
<dbReference type="PANTHER" id="PTHR36493:SF3">
    <property type="entry name" value="CHITIN-BINDING TYPE-4 DOMAIN-CONTAINING PROTEIN"/>
    <property type="match status" value="1"/>
</dbReference>
<keyword evidence="3" id="KW-1185">Reference proteome</keyword>
<feature type="compositionally biased region" description="Low complexity" evidence="1">
    <location>
        <begin position="1233"/>
        <end position="1306"/>
    </location>
</feature>
<dbReference type="PANTHER" id="PTHR36493">
    <property type="entry name" value="NEUROBLAST DIFFERENTIATION-ASSOCIATED PROTEIN AHNAK-LIKE PROTEIN"/>
    <property type="match status" value="1"/>
</dbReference>
<feature type="region of interest" description="Disordered" evidence="1">
    <location>
        <begin position="119"/>
        <end position="198"/>
    </location>
</feature>
<feature type="compositionally biased region" description="Polar residues" evidence="1">
    <location>
        <begin position="649"/>
        <end position="670"/>
    </location>
</feature>
<comment type="caution">
    <text evidence="2">The sequence shown here is derived from an EMBL/GenBank/DDBJ whole genome shotgun (WGS) entry which is preliminary data.</text>
</comment>
<evidence type="ECO:0000256" key="1">
    <source>
        <dbReference type="SAM" id="MobiDB-lite"/>
    </source>
</evidence>
<feature type="compositionally biased region" description="Low complexity" evidence="1">
    <location>
        <begin position="692"/>
        <end position="800"/>
    </location>
</feature>
<feature type="compositionally biased region" description="Polar residues" evidence="1">
    <location>
        <begin position="1334"/>
        <end position="1347"/>
    </location>
</feature>
<dbReference type="Pfam" id="PF07145">
    <property type="entry name" value="PAM2"/>
    <property type="match status" value="1"/>
</dbReference>
<feature type="compositionally biased region" description="Low complexity" evidence="1">
    <location>
        <begin position="568"/>
        <end position="584"/>
    </location>
</feature>
<feature type="region of interest" description="Disordered" evidence="1">
    <location>
        <begin position="39"/>
        <end position="79"/>
    </location>
</feature>
<feature type="compositionally biased region" description="Acidic residues" evidence="1">
    <location>
        <begin position="66"/>
        <end position="79"/>
    </location>
</feature>
<protein>
    <submittedName>
        <fullName evidence="2">Uncharacterized protein</fullName>
    </submittedName>
</protein>
<gene>
    <name evidence="2" type="ORF">ILUMI_06730</name>
</gene>
<dbReference type="Proteomes" id="UP000801492">
    <property type="component" value="Unassembled WGS sequence"/>
</dbReference>
<organism evidence="2 3">
    <name type="scientific">Ignelater luminosus</name>
    <name type="common">Cucubano</name>
    <name type="synonym">Pyrophorus luminosus</name>
    <dbReference type="NCBI Taxonomy" id="2038154"/>
    <lineage>
        <taxon>Eukaryota</taxon>
        <taxon>Metazoa</taxon>
        <taxon>Ecdysozoa</taxon>
        <taxon>Arthropoda</taxon>
        <taxon>Hexapoda</taxon>
        <taxon>Insecta</taxon>
        <taxon>Pterygota</taxon>
        <taxon>Neoptera</taxon>
        <taxon>Endopterygota</taxon>
        <taxon>Coleoptera</taxon>
        <taxon>Polyphaga</taxon>
        <taxon>Elateriformia</taxon>
        <taxon>Elateroidea</taxon>
        <taxon>Elateridae</taxon>
        <taxon>Agrypninae</taxon>
        <taxon>Pyrophorini</taxon>
        <taxon>Ignelater</taxon>
    </lineage>
</organism>
<dbReference type="OrthoDB" id="416093at2759"/>
<feature type="compositionally biased region" description="Low complexity" evidence="1">
    <location>
        <begin position="1201"/>
        <end position="1224"/>
    </location>
</feature>
<feature type="compositionally biased region" description="Basic and acidic residues" evidence="1">
    <location>
        <begin position="1323"/>
        <end position="1333"/>
    </location>
</feature>
<dbReference type="EMBL" id="VTPC01002803">
    <property type="protein sequence ID" value="KAF2899445.1"/>
    <property type="molecule type" value="Genomic_DNA"/>
</dbReference>
<proteinExistence type="predicted"/>
<feature type="compositionally biased region" description="Low complexity" evidence="1">
    <location>
        <begin position="519"/>
        <end position="556"/>
    </location>
</feature>
<feature type="compositionally biased region" description="Basic and acidic residues" evidence="1">
    <location>
        <begin position="138"/>
        <end position="147"/>
    </location>
</feature>
<dbReference type="InterPro" id="IPR009818">
    <property type="entry name" value="PAM2_motif"/>
</dbReference>
<feature type="region of interest" description="Disordered" evidence="1">
    <location>
        <begin position="1089"/>
        <end position="1389"/>
    </location>
</feature>